<dbReference type="InterPro" id="IPR029039">
    <property type="entry name" value="Flavoprotein-like_sf"/>
</dbReference>
<proteinExistence type="predicted"/>
<gene>
    <name evidence="4" type="ORF">DY048_07875</name>
</gene>
<evidence type="ECO:0000259" key="3">
    <source>
        <dbReference type="Pfam" id="PF03358"/>
    </source>
</evidence>
<accession>A0ABY2YRA7</accession>
<dbReference type="InterPro" id="IPR051796">
    <property type="entry name" value="ISF_SsuE-like"/>
</dbReference>
<reference evidence="4 5" key="1">
    <citation type="submission" date="2018-08" db="EMBL/GenBank/DDBJ databases">
        <title>Comparative genomics of wild bee and flower associated Lactobacillus reveals potential adaptation to the bee host.</title>
        <authorList>
            <person name="Vuong H.Q."/>
            <person name="Mcfrederick Q.S."/>
        </authorList>
    </citation>
    <scope>NUCLEOTIDE SEQUENCE [LARGE SCALE GENOMIC DNA]</scope>
    <source>
        <strain evidence="4 5">HV_04</strain>
    </source>
</reference>
<name>A0ABY2YRA7_9LACO</name>
<evidence type="ECO:0000313" key="5">
    <source>
        <dbReference type="Proteomes" id="UP000767392"/>
    </source>
</evidence>
<evidence type="ECO:0000313" key="4">
    <source>
        <dbReference type="EMBL" id="TPR12307.1"/>
    </source>
</evidence>
<dbReference type="PANTHER" id="PTHR43278">
    <property type="entry name" value="NAD(P)H-DEPENDENT FMN-CONTAINING OXIDOREDUCTASE YWQN-RELATED"/>
    <property type="match status" value="1"/>
</dbReference>
<dbReference type="RefSeq" id="WP_105988464.1">
    <property type="nucleotide sequence ID" value="NZ_POST01000008.1"/>
</dbReference>
<sequence length="138" mass="15914">MKTLFLNFSKDPNGLTENLAYNSFNIANIKTINIVRKKIKPLGQKYSVDDQFQKICNEISKIDNLIIGTPVYWSSMSSYMKIFIDRMTEVMSENPFKGKNLYLVVTGSDPSDTFPHIKHVWEHVSKKFDMNLIKSVSN</sequence>
<dbReference type="SUPFAM" id="SSF52218">
    <property type="entry name" value="Flavoproteins"/>
    <property type="match status" value="1"/>
</dbReference>
<dbReference type="PANTHER" id="PTHR43278:SF4">
    <property type="entry name" value="NAD(P)H-DEPENDENT FMN-CONTAINING OXIDOREDUCTASE YWQN-RELATED"/>
    <property type="match status" value="1"/>
</dbReference>
<organism evidence="4 5">
    <name type="scientific">Apilactobacillus timberlakei</name>
    <dbReference type="NCBI Taxonomy" id="2008380"/>
    <lineage>
        <taxon>Bacteria</taxon>
        <taxon>Bacillati</taxon>
        <taxon>Bacillota</taxon>
        <taxon>Bacilli</taxon>
        <taxon>Lactobacillales</taxon>
        <taxon>Lactobacillaceae</taxon>
        <taxon>Apilactobacillus</taxon>
    </lineage>
</organism>
<comment type="caution">
    <text evidence="4">The sequence shown here is derived from an EMBL/GenBank/DDBJ whole genome shotgun (WGS) entry which is preliminary data.</text>
</comment>
<feature type="domain" description="NADPH-dependent FMN reductase-like" evidence="3">
    <location>
        <begin position="1"/>
        <end position="130"/>
    </location>
</feature>
<keyword evidence="5" id="KW-1185">Reference proteome</keyword>
<dbReference type="Gene3D" id="3.40.50.360">
    <property type="match status" value="1"/>
</dbReference>
<keyword evidence="2" id="KW-0288">FMN</keyword>
<dbReference type="InterPro" id="IPR005025">
    <property type="entry name" value="FMN_Rdtase-like_dom"/>
</dbReference>
<dbReference type="Proteomes" id="UP000767392">
    <property type="component" value="Unassembled WGS sequence"/>
</dbReference>
<keyword evidence="1" id="KW-0285">Flavoprotein</keyword>
<dbReference type="Pfam" id="PF03358">
    <property type="entry name" value="FMN_red"/>
    <property type="match status" value="1"/>
</dbReference>
<evidence type="ECO:0000256" key="1">
    <source>
        <dbReference type="ARBA" id="ARBA00022630"/>
    </source>
</evidence>
<evidence type="ECO:0000256" key="2">
    <source>
        <dbReference type="ARBA" id="ARBA00022643"/>
    </source>
</evidence>
<protein>
    <submittedName>
        <fullName evidence="4">Flavodoxin family protein</fullName>
    </submittedName>
</protein>
<dbReference type="EMBL" id="QUAM01000009">
    <property type="protein sequence ID" value="TPR12307.1"/>
    <property type="molecule type" value="Genomic_DNA"/>
</dbReference>